<gene>
    <name evidence="2" type="ORF">DSM5745_09618</name>
</gene>
<dbReference type="SUPFAM" id="SSF81383">
    <property type="entry name" value="F-box domain"/>
    <property type="match status" value="1"/>
</dbReference>
<dbReference type="EMBL" id="PVWQ01000013">
    <property type="protein sequence ID" value="RDW65879.1"/>
    <property type="molecule type" value="Genomic_DNA"/>
</dbReference>
<name>A0A3D8QVT9_9EURO</name>
<proteinExistence type="predicted"/>
<evidence type="ECO:0000259" key="1">
    <source>
        <dbReference type="PROSITE" id="PS50181"/>
    </source>
</evidence>
<dbReference type="Proteomes" id="UP000256690">
    <property type="component" value="Unassembled WGS sequence"/>
</dbReference>
<dbReference type="Gene3D" id="1.20.1280.50">
    <property type="match status" value="1"/>
</dbReference>
<feature type="domain" description="F-box" evidence="1">
    <location>
        <begin position="208"/>
        <end position="254"/>
    </location>
</feature>
<dbReference type="InterPro" id="IPR001810">
    <property type="entry name" value="F-box_dom"/>
</dbReference>
<dbReference type="InterPro" id="IPR036047">
    <property type="entry name" value="F-box-like_dom_sf"/>
</dbReference>
<evidence type="ECO:0000313" key="3">
    <source>
        <dbReference type="Proteomes" id="UP000256690"/>
    </source>
</evidence>
<dbReference type="SUPFAM" id="SSF51101">
    <property type="entry name" value="Mannose-binding lectins"/>
    <property type="match status" value="1"/>
</dbReference>
<dbReference type="PROSITE" id="PS50181">
    <property type="entry name" value="FBOX"/>
    <property type="match status" value="1"/>
</dbReference>
<dbReference type="InterPro" id="IPR036404">
    <property type="entry name" value="Jacalin-like_lectin_dom_sf"/>
</dbReference>
<dbReference type="Pfam" id="PF00646">
    <property type="entry name" value="F-box"/>
    <property type="match status" value="1"/>
</dbReference>
<accession>A0A3D8QVT9</accession>
<organism evidence="2 3">
    <name type="scientific">Aspergillus mulundensis</name>
    <dbReference type="NCBI Taxonomy" id="1810919"/>
    <lineage>
        <taxon>Eukaryota</taxon>
        <taxon>Fungi</taxon>
        <taxon>Dikarya</taxon>
        <taxon>Ascomycota</taxon>
        <taxon>Pezizomycotina</taxon>
        <taxon>Eurotiomycetes</taxon>
        <taxon>Eurotiomycetidae</taxon>
        <taxon>Eurotiales</taxon>
        <taxon>Aspergillaceae</taxon>
        <taxon>Aspergillus</taxon>
        <taxon>Aspergillus subgen. Nidulantes</taxon>
    </lineage>
</organism>
<dbReference type="SMART" id="SM00256">
    <property type="entry name" value="FBOX"/>
    <property type="match status" value="1"/>
</dbReference>
<dbReference type="InterPro" id="IPR056021">
    <property type="entry name" value="DUF7600"/>
</dbReference>
<dbReference type="GeneID" id="38119988"/>
<protein>
    <recommendedName>
        <fullName evidence="1">F-box domain-containing protein</fullName>
    </recommendedName>
</protein>
<comment type="caution">
    <text evidence="2">The sequence shown here is derived from an EMBL/GenBank/DDBJ whole genome shotgun (WGS) entry which is preliminary data.</text>
</comment>
<dbReference type="OrthoDB" id="5273847at2759"/>
<keyword evidence="3" id="KW-1185">Reference proteome</keyword>
<dbReference type="STRING" id="1810919.A0A3D8QVT9"/>
<dbReference type="Pfam" id="PF24539">
    <property type="entry name" value="DUF7600"/>
    <property type="match status" value="1"/>
</dbReference>
<sequence>MEPTVRVRCIVCGADIEREGRSEDTWLQSYSMVYRTEQVVHVSAIGVRRRQNDEASFKVPVQKFTSNNEAWIQVPILQEADSCFGFLLHNACWCLLERRAWPLAISLPRLYEVFDSAPRDWTDMQSCCYTWDHMYEGTTGFVPLHWRGEGMRWPWEERRWRETWRSVTVKKAFLRSPFACTVYDLIRIAPTQSMPFDFSALTESSVVSDGFTRLPFEIVEEIASYLPTATVLQLRSVSRAFTRLFYSQMFWASRFKGDFERSFLFEAHETRSHRDWRWLYQRTRNVHLAYPGLENRLRIWRLTELLLKKLNLSLADSSTHLAIKRRLSNWERAEVHGDILVGNELRRKGSGLRILTHETQVPPDVQKIGVSVLEDGETTYVAGIQLVHGSDQQIIQLGYVTTSASTTYTEVGSLDGLIVSVGSRGIHALQIVHSKNGSLSPWLGCPHSGAKTRRLAFPERVVALSVGLDGYKMVYISIWGRRMGGLKKQEQHEPIMDNLLWFPELPDSTAHLNVSSTFGSMDSSTKGFRPVICTSFGGPGGADLQSLIRVFATMNHSCLVNIGFGYKSEVTCCPQRMLSPNQSNVGIQSMEINGPEGEFIEKIEVGTRQCEPDIISGLRLTTNRGRSCTFTGSFCGCEQYTLLRTAAGTIPTGLYATQESEGFENMGIISHKVEPW</sequence>
<dbReference type="AlphaFoldDB" id="A0A3D8QVT9"/>
<dbReference type="RefSeq" id="XP_026599982.1">
    <property type="nucleotide sequence ID" value="XM_026751634.1"/>
</dbReference>
<evidence type="ECO:0000313" key="2">
    <source>
        <dbReference type="EMBL" id="RDW65879.1"/>
    </source>
</evidence>
<reference evidence="2 3" key="1">
    <citation type="journal article" date="2018" name="IMA Fungus">
        <title>IMA Genome-F 9: Draft genome sequence of Annulohypoxylon stygium, Aspergillus mulundensis, Berkeleyomyces basicola (syn. Thielaviopsis basicola), Ceratocystis smalleyi, two Cercospora beticola strains, Coleophoma cylindrospora, Fusarium fracticaudum, Phialophora cf. hyalina, and Morchella septimelata.</title>
        <authorList>
            <person name="Wingfield B.D."/>
            <person name="Bills G.F."/>
            <person name="Dong Y."/>
            <person name="Huang W."/>
            <person name="Nel W.J."/>
            <person name="Swalarsk-Parry B.S."/>
            <person name="Vaghefi N."/>
            <person name="Wilken P.M."/>
            <person name="An Z."/>
            <person name="de Beer Z.W."/>
            <person name="De Vos L."/>
            <person name="Chen L."/>
            <person name="Duong T.A."/>
            <person name="Gao Y."/>
            <person name="Hammerbacher A."/>
            <person name="Kikkert J.R."/>
            <person name="Li Y."/>
            <person name="Li H."/>
            <person name="Li K."/>
            <person name="Li Q."/>
            <person name="Liu X."/>
            <person name="Ma X."/>
            <person name="Naidoo K."/>
            <person name="Pethybridge S.J."/>
            <person name="Sun J."/>
            <person name="Steenkamp E.T."/>
            <person name="van der Nest M.A."/>
            <person name="van Wyk S."/>
            <person name="Wingfield M.J."/>
            <person name="Xiong C."/>
            <person name="Yue Q."/>
            <person name="Zhang X."/>
        </authorList>
    </citation>
    <scope>NUCLEOTIDE SEQUENCE [LARGE SCALE GENOMIC DNA]</scope>
    <source>
        <strain evidence="2 3">DSM 5745</strain>
    </source>
</reference>